<evidence type="ECO:0000256" key="6">
    <source>
        <dbReference type="SAM" id="Phobius"/>
    </source>
</evidence>
<accession>A0A0R1J1L6</accession>
<dbReference type="Proteomes" id="UP000050929">
    <property type="component" value="Unassembled WGS sequence"/>
</dbReference>
<keyword evidence="3 6" id="KW-0812">Transmembrane</keyword>
<keyword evidence="8" id="KW-1185">Reference proteome</keyword>
<dbReference type="InterPro" id="IPR005226">
    <property type="entry name" value="UPF0014_fam"/>
</dbReference>
<dbReference type="RefSeq" id="WP_057764815.1">
    <property type="nucleotide sequence ID" value="NZ_AZDG01000005.1"/>
</dbReference>
<name>A0A0R1J1L6_9LACO</name>
<dbReference type="EMBL" id="AZDG01000005">
    <property type="protein sequence ID" value="KRK65055.1"/>
    <property type="molecule type" value="Genomic_DNA"/>
</dbReference>
<gene>
    <name evidence="7" type="ORF">FC72_GL001682</name>
</gene>
<feature type="transmembrane region" description="Helical" evidence="6">
    <location>
        <begin position="6"/>
        <end position="25"/>
    </location>
</feature>
<evidence type="ECO:0000313" key="7">
    <source>
        <dbReference type="EMBL" id="KRK65055.1"/>
    </source>
</evidence>
<comment type="similarity">
    <text evidence="2">Belongs to the UPF0014 family.</text>
</comment>
<comment type="subcellular location">
    <subcellularLocation>
        <location evidence="1">Membrane</location>
        <topology evidence="1">Multi-pass membrane protein</topology>
    </subcellularLocation>
</comment>
<keyword evidence="4 6" id="KW-1133">Transmembrane helix</keyword>
<feature type="transmembrane region" description="Helical" evidence="6">
    <location>
        <begin position="95"/>
        <end position="117"/>
    </location>
</feature>
<evidence type="ECO:0000256" key="3">
    <source>
        <dbReference type="ARBA" id="ARBA00022692"/>
    </source>
</evidence>
<protein>
    <submittedName>
        <fullName evidence="7">ABC superfamily ATP binding cassette transporter, permease protein</fullName>
    </submittedName>
</protein>
<proteinExistence type="inferred from homology"/>
<feature type="transmembrane region" description="Helical" evidence="6">
    <location>
        <begin position="123"/>
        <end position="143"/>
    </location>
</feature>
<feature type="transmembrane region" description="Helical" evidence="6">
    <location>
        <begin position="216"/>
        <end position="242"/>
    </location>
</feature>
<dbReference type="GO" id="GO:0005886">
    <property type="term" value="C:plasma membrane"/>
    <property type="evidence" value="ECO:0007669"/>
    <property type="project" value="TreeGrafter"/>
</dbReference>
<dbReference type="Pfam" id="PF03649">
    <property type="entry name" value="UPF0014"/>
    <property type="match status" value="1"/>
</dbReference>
<organism evidence="7 8">
    <name type="scientific">Companilactobacillus tucceti DSM 20183</name>
    <dbReference type="NCBI Taxonomy" id="1423811"/>
    <lineage>
        <taxon>Bacteria</taxon>
        <taxon>Bacillati</taxon>
        <taxon>Bacillota</taxon>
        <taxon>Bacilli</taxon>
        <taxon>Lactobacillales</taxon>
        <taxon>Lactobacillaceae</taxon>
        <taxon>Companilactobacillus</taxon>
    </lineage>
</organism>
<feature type="transmembrane region" description="Helical" evidence="6">
    <location>
        <begin position="37"/>
        <end position="59"/>
    </location>
</feature>
<evidence type="ECO:0000256" key="5">
    <source>
        <dbReference type="ARBA" id="ARBA00023136"/>
    </source>
</evidence>
<evidence type="ECO:0000256" key="1">
    <source>
        <dbReference type="ARBA" id="ARBA00004141"/>
    </source>
</evidence>
<dbReference type="PANTHER" id="PTHR30028:SF0">
    <property type="entry name" value="PROTEIN ALUMINUM SENSITIVE 3"/>
    <property type="match status" value="1"/>
</dbReference>
<reference evidence="7 8" key="1">
    <citation type="journal article" date="2015" name="Genome Announc.">
        <title>Expanding the biotechnology potential of lactobacilli through comparative genomics of 213 strains and associated genera.</title>
        <authorList>
            <person name="Sun Z."/>
            <person name="Harris H.M."/>
            <person name="McCann A."/>
            <person name="Guo C."/>
            <person name="Argimon S."/>
            <person name="Zhang W."/>
            <person name="Yang X."/>
            <person name="Jeffery I.B."/>
            <person name="Cooney J.C."/>
            <person name="Kagawa T.F."/>
            <person name="Liu W."/>
            <person name="Song Y."/>
            <person name="Salvetti E."/>
            <person name="Wrobel A."/>
            <person name="Rasinkangas P."/>
            <person name="Parkhill J."/>
            <person name="Rea M.C."/>
            <person name="O'Sullivan O."/>
            <person name="Ritari J."/>
            <person name="Douillard F.P."/>
            <person name="Paul Ross R."/>
            <person name="Yang R."/>
            <person name="Briner A.E."/>
            <person name="Felis G.E."/>
            <person name="de Vos W.M."/>
            <person name="Barrangou R."/>
            <person name="Klaenhammer T.R."/>
            <person name="Caufield P.W."/>
            <person name="Cui Y."/>
            <person name="Zhang H."/>
            <person name="O'Toole P.W."/>
        </authorList>
    </citation>
    <scope>NUCLEOTIDE SEQUENCE [LARGE SCALE GENOMIC DNA]</scope>
    <source>
        <strain evidence="7 8">DSM 20183</strain>
    </source>
</reference>
<dbReference type="AlphaFoldDB" id="A0A0R1J1L6"/>
<keyword evidence="5 6" id="KW-0472">Membrane</keyword>
<sequence>MSNNLTVSNTTLVWGFGLVLVALVIGYREKLGINKDILIGVARAIVQLSIVGYILKFVIKTDDNWLTMACFVIIVINASWNAGKRGNGIPKAFRNSLLAISVGTVVTLGTLVWTGSIKFVPEQIVPVTGMIASNIMVAIGLCYRNMLQTFTDREQQVLEKLALGADIKLASIDILRDSIKSGMQPTIDSIKTLGLVSLPGMMSGLIFAGVDPVKAIKYQIMVTFMLLASTGLGSIISCYLGYREFYNQQKQLNSELLK</sequence>
<feature type="transmembrane region" description="Helical" evidence="6">
    <location>
        <begin position="190"/>
        <end position="210"/>
    </location>
</feature>
<evidence type="ECO:0000256" key="4">
    <source>
        <dbReference type="ARBA" id="ARBA00022989"/>
    </source>
</evidence>
<dbReference type="PANTHER" id="PTHR30028">
    <property type="entry name" value="UPF0014 INNER MEMBRANE PROTEIN YBBM-RELATED"/>
    <property type="match status" value="1"/>
</dbReference>
<evidence type="ECO:0000313" key="8">
    <source>
        <dbReference type="Proteomes" id="UP000050929"/>
    </source>
</evidence>
<comment type="caution">
    <text evidence="7">The sequence shown here is derived from an EMBL/GenBank/DDBJ whole genome shotgun (WGS) entry which is preliminary data.</text>
</comment>
<evidence type="ECO:0000256" key="2">
    <source>
        <dbReference type="ARBA" id="ARBA00005268"/>
    </source>
</evidence>
<dbReference type="PATRIC" id="fig|1423811.3.peg.1717"/>
<dbReference type="STRING" id="1423811.FC72_GL001682"/>
<dbReference type="OrthoDB" id="9791807at2"/>